<dbReference type="GO" id="GO:0005524">
    <property type="term" value="F:ATP binding"/>
    <property type="evidence" value="ECO:0007669"/>
    <property type="project" value="UniProtKB-KW"/>
</dbReference>
<dbReference type="InterPro" id="IPR027417">
    <property type="entry name" value="P-loop_NTPase"/>
</dbReference>
<dbReference type="PROSITE" id="PS50893">
    <property type="entry name" value="ABC_TRANSPORTER_2"/>
    <property type="match status" value="1"/>
</dbReference>
<dbReference type="InterPro" id="IPR003593">
    <property type="entry name" value="AAA+_ATPase"/>
</dbReference>
<dbReference type="SMART" id="SM00382">
    <property type="entry name" value="AAA"/>
    <property type="match status" value="1"/>
</dbReference>
<dbReference type="SUPFAM" id="SSF52540">
    <property type="entry name" value="P-loop containing nucleoside triphosphate hydrolases"/>
    <property type="match status" value="1"/>
</dbReference>
<evidence type="ECO:0000256" key="3">
    <source>
        <dbReference type="ARBA" id="ARBA00022840"/>
    </source>
</evidence>
<protein>
    <submittedName>
        <fullName evidence="5">ATP-binding cassette domain-containing protein</fullName>
    </submittedName>
</protein>
<organism evidence="5 6">
    <name type="scientific">Janibacter alittae</name>
    <dbReference type="NCBI Taxonomy" id="3115209"/>
    <lineage>
        <taxon>Bacteria</taxon>
        <taxon>Bacillati</taxon>
        <taxon>Actinomycetota</taxon>
        <taxon>Actinomycetes</taxon>
        <taxon>Micrococcales</taxon>
        <taxon>Intrasporangiaceae</taxon>
        <taxon>Janibacter</taxon>
    </lineage>
</organism>
<dbReference type="InterPro" id="IPR015854">
    <property type="entry name" value="ABC_transpr_LolD-like"/>
</dbReference>
<keyword evidence="3 5" id="KW-0067">ATP-binding</keyword>
<evidence type="ECO:0000313" key="5">
    <source>
        <dbReference type="EMBL" id="WXB76169.1"/>
    </source>
</evidence>
<dbReference type="EMBL" id="CP144913">
    <property type="protein sequence ID" value="WXB76169.1"/>
    <property type="molecule type" value="Genomic_DNA"/>
</dbReference>
<evidence type="ECO:0000256" key="2">
    <source>
        <dbReference type="ARBA" id="ARBA00022741"/>
    </source>
</evidence>
<gene>
    <name evidence="5" type="ORF">V1351_14680</name>
</gene>
<dbReference type="InterPro" id="IPR003439">
    <property type="entry name" value="ABC_transporter-like_ATP-bd"/>
</dbReference>
<feature type="domain" description="ABC transporter" evidence="4">
    <location>
        <begin position="18"/>
        <end position="239"/>
    </location>
</feature>
<evidence type="ECO:0000259" key="4">
    <source>
        <dbReference type="PROSITE" id="PS50893"/>
    </source>
</evidence>
<name>A0ABZ2MGH4_9MICO</name>
<dbReference type="Pfam" id="PF00005">
    <property type="entry name" value="ABC_tran"/>
    <property type="match status" value="1"/>
</dbReference>
<sequence length="239" mass="24116">MSQATRPESAAGAASADLVLDGLGVVYGDLRALGDVVATARPGEVTAVTGHSGAGKTSLLWAVGGLLGHQQVEGTVLLDGQTIGDEESSRAAGAVLIPQGSALAEVLTARDNVAVPLLAAGTAGTDATRRADEALAAVGLGEHAGHLAEELSGGQRQRVAVARGLALASLRLDEGGVLLLADEPTSELDHDTRERVVSLVEDIARRGGIVLLATHDPEVAAVAAACWHLDDGRLTAGSR</sequence>
<evidence type="ECO:0000256" key="1">
    <source>
        <dbReference type="ARBA" id="ARBA00005417"/>
    </source>
</evidence>
<accession>A0ABZ2MGH4</accession>
<proteinExistence type="inferred from homology"/>
<evidence type="ECO:0000313" key="6">
    <source>
        <dbReference type="Proteomes" id="UP001382727"/>
    </source>
</evidence>
<keyword evidence="6" id="KW-1185">Reference proteome</keyword>
<keyword evidence="2" id="KW-0547">Nucleotide-binding</keyword>
<dbReference type="PANTHER" id="PTHR24220">
    <property type="entry name" value="IMPORT ATP-BINDING PROTEIN"/>
    <property type="match status" value="1"/>
</dbReference>
<dbReference type="RefSeq" id="WP_338748936.1">
    <property type="nucleotide sequence ID" value="NZ_CP144913.1"/>
</dbReference>
<dbReference type="Proteomes" id="UP001382727">
    <property type="component" value="Chromosome"/>
</dbReference>
<dbReference type="PROSITE" id="PS00211">
    <property type="entry name" value="ABC_TRANSPORTER_1"/>
    <property type="match status" value="1"/>
</dbReference>
<dbReference type="PANTHER" id="PTHR24220:SF689">
    <property type="entry name" value="LIPOPROTEIN-RELEASING SYSTEM ATP-BINDING PROTEIN LOLD"/>
    <property type="match status" value="1"/>
</dbReference>
<comment type="similarity">
    <text evidence="1">Belongs to the ABC transporter superfamily.</text>
</comment>
<dbReference type="Gene3D" id="3.40.50.300">
    <property type="entry name" value="P-loop containing nucleotide triphosphate hydrolases"/>
    <property type="match status" value="1"/>
</dbReference>
<dbReference type="InterPro" id="IPR017871">
    <property type="entry name" value="ABC_transporter-like_CS"/>
</dbReference>
<reference evidence="5 6" key="1">
    <citation type="submission" date="2024-02" db="EMBL/GenBank/DDBJ databases">
        <title>Janibacter sp. nov., isolated from gut of marine sandworm.</title>
        <authorList>
            <person name="Kim B."/>
            <person name="Jun M.O."/>
            <person name="Shin N.-R."/>
        </authorList>
    </citation>
    <scope>NUCLEOTIDE SEQUENCE [LARGE SCALE GENOMIC DNA]</scope>
    <source>
        <strain evidence="5 6">A1S7</strain>
    </source>
</reference>